<evidence type="ECO:0000256" key="2">
    <source>
        <dbReference type="ARBA" id="ARBA00022679"/>
    </source>
</evidence>
<evidence type="ECO:0000256" key="3">
    <source>
        <dbReference type="ARBA" id="ARBA00022688"/>
    </source>
</evidence>
<dbReference type="PANTHER" id="PTHR43464:SF19">
    <property type="entry name" value="UBIQUINONE BIOSYNTHESIS O-METHYLTRANSFERASE, MITOCHONDRIAL"/>
    <property type="match status" value="1"/>
</dbReference>
<name>A0A8C5XPF6_MICMU</name>
<keyword evidence="2" id="KW-0808">Transferase</keyword>
<dbReference type="AlphaFoldDB" id="A0A8C5XPF6"/>
<dbReference type="EMBL" id="ABDC03007719">
    <property type="status" value="NOT_ANNOTATED_CDS"/>
    <property type="molecule type" value="Genomic_DNA"/>
</dbReference>
<evidence type="ECO:0000313" key="5">
    <source>
        <dbReference type="Ensembl" id="ENSMICP00000038891.1"/>
    </source>
</evidence>
<sequence>MKILDVGCGGGLLTEPGGSLFITTINKTQLSYALGIVFSEQIAGIVPKGTHTWEKFVSPEKLESILEPNGLSVQTVAGMLYNPFSGHWHWSENTSLNYAAHAVKSTVQEHTVPAEFVLKEETEELQANAYTSPGMHEELKK</sequence>
<keyword evidence="4" id="KW-0949">S-adenosyl-L-methionine</keyword>
<dbReference type="SUPFAM" id="SSF53335">
    <property type="entry name" value="S-adenosyl-L-methionine-dependent methyltransferases"/>
    <property type="match status" value="1"/>
</dbReference>
<dbReference type="Ensembl" id="ENSMICT00000033735.2">
    <property type="protein sequence ID" value="ENSMICP00000038891.1"/>
    <property type="gene ID" value="ENSMICG00000006818.3"/>
</dbReference>
<dbReference type="NCBIfam" id="TIGR01983">
    <property type="entry name" value="UbiG"/>
    <property type="match status" value="1"/>
</dbReference>
<dbReference type="GeneTree" id="ENSGT00390000007284"/>
<reference evidence="5" key="2">
    <citation type="submission" date="2025-08" db="UniProtKB">
        <authorList>
            <consortium name="Ensembl"/>
        </authorList>
    </citation>
    <scope>IDENTIFICATION</scope>
</reference>
<protein>
    <submittedName>
        <fullName evidence="5">Coenzyme Q3, methyltransferase</fullName>
    </submittedName>
</protein>
<reference evidence="5" key="3">
    <citation type="submission" date="2025-09" db="UniProtKB">
        <authorList>
            <consortium name="Ensembl"/>
        </authorList>
    </citation>
    <scope>IDENTIFICATION</scope>
</reference>
<dbReference type="GO" id="GO:0061542">
    <property type="term" value="F:3-demethylubiquinol 3-O-methyltransferase activity"/>
    <property type="evidence" value="ECO:0007669"/>
    <property type="project" value="InterPro"/>
</dbReference>
<dbReference type="GO" id="GO:0032259">
    <property type="term" value="P:methylation"/>
    <property type="evidence" value="ECO:0007669"/>
    <property type="project" value="UniProtKB-KW"/>
</dbReference>
<keyword evidence="1" id="KW-0489">Methyltransferase</keyword>
<dbReference type="PANTHER" id="PTHR43464">
    <property type="entry name" value="METHYLTRANSFERASE"/>
    <property type="match status" value="1"/>
</dbReference>
<evidence type="ECO:0000256" key="1">
    <source>
        <dbReference type="ARBA" id="ARBA00022603"/>
    </source>
</evidence>
<keyword evidence="3" id="KW-0831">Ubiquinone biosynthesis</keyword>
<proteinExistence type="predicted"/>
<dbReference type="Proteomes" id="UP000694394">
    <property type="component" value="Chromosome 6"/>
</dbReference>
<dbReference type="GO" id="GO:0010420">
    <property type="term" value="F:polyprenyldihydroxybenzoate methyltransferase activity"/>
    <property type="evidence" value="ECO:0007669"/>
    <property type="project" value="InterPro"/>
</dbReference>
<evidence type="ECO:0000313" key="6">
    <source>
        <dbReference type="Proteomes" id="UP000694394"/>
    </source>
</evidence>
<dbReference type="EMBL" id="ABDC03007718">
    <property type="status" value="NOT_ANNOTATED_CDS"/>
    <property type="molecule type" value="Genomic_DNA"/>
</dbReference>
<evidence type="ECO:0000256" key="4">
    <source>
        <dbReference type="ARBA" id="ARBA00022691"/>
    </source>
</evidence>
<dbReference type="GO" id="GO:0005739">
    <property type="term" value="C:mitochondrion"/>
    <property type="evidence" value="ECO:0007669"/>
    <property type="project" value="TreeGrafter"/>
</dbReference>
<reference evidence="5" key="1">
    <citation type="submission" date="2016-12" db="EMBL/GenBank/DDBJ databases">
        <title>Mouse lemur reference genome and diversity panel.</title>
        <authorList>
            <person name="Harris R."/>
            <person name="Larsen P."/>
            <person name="Liu Y."/>
            <person name="Hughes D.S."/>
            <person name="Murali S."/>
            <person name="Raveendran M."/>
            <person name="Korchina V."/>
            <person name="Wang M."/>
            <person name="Jhangiani S."/>
            <person name="Bandaranaike D."/>
            <person name="Bellair M."/>
            <person name="Blankenburg K."/>
            <person name="Chao H."/>
            <person name="Dahdouli M."/>
            <person name="Dinh H."/>
            <person name="Doddapaneni H."/>
            <person name="English A."/>
            <person name="Firestine M."/>
            <person name="Gnanaolivu R."/>
            <person name="Gross S."/>
            <person name="Hernandez B."/>
            <person name="Javaid M."/>
            <person name="Jayaseelan J."/>
            <person name="Jones J."/>
            <person name="Khan Z."/>
            <person name="Kovar C."/>
            <person name="Kurapati P."/>
            <person name="Le B."/>
            <person name="Lee S."/>
            <person name="Li M."/>
            <person name="Mathew T."/>
            <person name="Narasimhan A."/>
            <person name="Ngo D."/>
            <person name="Nguyen L."/>
            <person name="Okwuonu G."/>
            <person name="Ongeri F."/>
            <person name="Osuji N."/>
            <person name="Pu L.-L."/>
            <person name="Puazo M."/>
            <person name="Quiroz J."/>
            <person name="Raj R."/>
            <person name="Rajbhandari K."/>
            <person name="Reid J.G."/>
            <person name="Santibanez J."/>
            <person name="Sexton D."/>
            <person name="Skinner E."/>
            <person name="Vee V."/>
            <person name="Weissenberger G."/>
            <person name="Wu Y."/>
            <person name="Xin Y."/>
            <person name="Han Y."/>
            <person name="Campbell C."/>
            <person name="Brown A."/>
            <person name="Sullivan B."/>
            <person name="Shelton J."/>
            <person name="Brown S."/>
            <person name="Dudchenko O."/>
            <person name="Machol I."/>
            <person name="Durand N."/>
            <person name="Shamim M."/>
            <person name="Lieberman A."/>
            <person name="Muzny D.M."/>
            <person name="Richards S."/>
            <person name="Yoder A."/>
            <person name="Worley K.C."/>
            <person name="Rogers J."/>
            <person name="Gibbs R.A."/>
        </authorList>
    </citation>
    <scope>NUCLEOTIDE SEQUENCE [LARGE SCALE GENOMIC DNA]</scope>
</reference>
<accession>A0A8C5XPF6</accession>
<keyword evidence="6" id="KW-1185">Reference proteome</keyword>
<dbReference type="InterPro" id="IPR010233">
    <property type="entry name" value="UbiG_MeTrfase"/>
</dbReference>
<dbReference type="Gene3D" id="3.40.50.150">
    <property type="entry name" value="Vaccinia Virus protein VP39"/>
    <property type="match status" value="1"/>
</dbReference>
<gene>
    <name evidence="5" type="primary">COQ3</name>
    <name evidence="5" type="synonym">LOC105856863</name>
</gene>
<dbReference type="InterPro" id="IPR029063">
    <property type="entry name" value="SAM-dependent_MTases_sf"/>
</dbReference>
<organism evidence="5 6">
    <name type="scientific">Microcebus murinus</name>
    <name type="common">Gray mouse lemur</name>
    <name type="synonym">Lemur murinus</name>
    <dbReference type="NCBI Taxonomy" id="30608"/>
    <lineage>
        <taxon>Eukaryota</taxon>
        <taxon>Metazoa</taxon>
        <taxon>Chordata</taxon>
        <taxon>Craniata</taxon>
        <taxon>Vertebrata</taxon>
        <taxon>Euteleostomi</taxon>
        <taxon>Mammalia</taxon>
        <taxon>Eutheria</taxon>
        <taxon>Euarchontoglires</taxon>
        <taxon>Primates</taxon>
        <taxon>Strepsirrhini</taxon>
        <taxon>Lemuriformes</taxon>
        <taxon>Cheirogaleidae</taxon>
        <taxon>Microcebus</taxon>
    </lineage>
</organism>